<keyword evidence="4" id="KW-0804">Transcription</keyword>
<dbReference type="CDD" id="cd01392">
    <property type="entry name" value="HTH_LacI"/>
    <property type="match status" value="1"/>
</dbReference>
<evidence type="ECO:0000313" key="7">
    <source>
        <dbReference type="Proteomes" id="UP000477911"/>
    </source>
</evidence>
<dbReference type="InterPro" id="IPR046335">
    <property type="entry name" value="LacI/GalR-like_sensor"/>
</dbReference>
<dbReference type="PANTHER" id="PTHR30146">
    <property type="entry name" value="LACI-RELATED TRANSCRIPTIONAL REPRESSOR"/>
    <property type="match status" value="1"/>
</dbReference>
<accession>A0A6L7G2Z4</accession>
<evidence type="ECO:0000313" key="6">
    <source>
        <dbReference type="EMBL" id="MXN17770.1"/>
    </source>
</evidence>
<dbReference type="PROSITE" id="PS50932">
    <property type="entry name" value="HTH_LACI_2"/>
    <property type="match status" value="1"/>
</dbReference>
<keyword evidence="3 6" id="KW-0238">DNA-binding</keyword>
<dbReference type="GO" id="GO:0003700">
    <property type="term" value="F:DNA-binding transcription factor activity"/>
    <property type="evidence" value="ECO:0007669"/>
    <property type="project" value="TreeGrafter"/>
</dbReference>
<keyword evidence="7" id="KW-1185">Reference proteome</keyword>
<keyword evidence="1" id="KW-0678">Repressor</keyword>
<dbReference type="InterPro" id="IPR028082">
    <property type="entry name" value="Peripla_BP_I"/>
</dbReference>
<organism evidence="6 7">
    <name type="scientific">Pseudooceanicola albus</name>
    <dbReference type="NCBI Taxonomy" id="2692189"/>
    <lineage>
        <taxon>Bacteria</taxon>
        <taxon>Pseudomonadati</taxon>
        <taxon>Pseudomonadota</taxon>
        <taxon>Alphaproteobacteria</taxon>
        <taxon>Rhodobacterales</taxon>
        <taxon>Paracoccaceae</taxon>
        <taxon>Pseudooceanicola</taxon>
    </lineage>
</organism>
<sequence length="342" mass="35320">MAERSNAPNKRATVKDVARVAGVSAGTVSNALSGKRRVDSQTQARINAAIEQLGYVPNLAARGMRTGRAGTIAIFSSMPMAVAAGQSRLGFLMEIAASAAVSAMESNVALLLVPPIADPATALGTIALDGAILVEPAADDPYLALLAARGVPTVVIGPATDMPELAVRLDYRRMATLLCDHLLVPGTRRLPLVIGQSARASNLVFREVHGQRCRALGLREAVISVPEADGEGGAQAALSADLRAHGVPDGVLVPIDAMATGVMSALRDNGLAGPGRVRVATRYDGLRARSETPPLTALNLHLDQVADLATRMLVSCIETGQPVPSVTAPEPELVIRGAPGPA</sequence>
<dbReference type="InterPro" id="IPR010982">
    <property type="entry name" value="Lambda_DNA-bd_dom_sf"/>
</dbReference>
<dbReference type="Proteomes" id="UP000477911">
    <property type="component" value="Unassembled WGS sequence"/>
</dbReference>
<dbReference type="Pfam" id="PF13377">
    <property type="entry name" value="Peripla_BP_3"/>
    <property type="match status" value="1"/>
</dbReference>
<evidence type="ECO:0000259" key="5">
    <source>
        <dbReference type="PROSITE" id="PS50932"/>
    </source>
</evidence>
<dbReference type="GO" id="GO:0000976">
    <property type="term" value="F:transcription cis-regulatory region binding"/>
    <property type="evidence" value="ECO:0007669"/>
    <property type="project" value="TreeGrafter"/>
</dbReference>
<evidence type="ECO:0000256" key="3">
    <source>
        <dbReference type="ARBA" id="ARBA00023125"/>
    </source>
</evidence>
<dbReference type="Gene3D" id="1.10.260.40">
    <property type="entry name" value="lambda repressor-like DNA-binding domains"/>
    <property type="match status" value="1"/>
</dbReference>
<comment type="caution">
    <text evidence="6">The sequence shown here is derived from an EMBL/GenBank/DDBJ whole genome shotgun (WGS) entry which is preliminary data.</text>
</comment>
<reference evidence="6 7" key="1">
    <citation type="submission" date="2019-12" db="EMBL/GenBank/DDBJ databases">
        <authorList>
            <person name="Li M."/>
        </authorList>
    </citation>
    <scope>NUCLEOTIDE SEQUENCE [LARGE SCALE GENOMIC DNA]</scope>
    <source>
        <strain evidence="6 7">GBMRC 2024</strain>
    </source>
</reference>
<name>A0A6L7G2Z4_9RHOB</name>
<protein>
    <submittedName>
        <fullName evidence="6">LacI family DNA-binding transcriptional regulator</fullName>
    </submittedName>
</protein>
<dbReference type="PROSITE" id="PS00356">
    <property type="entry name" value="HTH_LACI_1"/>
    <property type="match status" value="1"/>
</dbReference>
<dbReference type="SUPFAM" id="SSF47413">
    <property type="entry name" value="lambda repressor-like DNA-binding domains"/>
    <property type="match status" value="1"/>
</dbReference>
<dbReference type="InterPro" id="IPR000843">
    <property type="entry name" value="HTH_LacI"/>
</dbReference>
<dbReference type="Pfam" id="PF00356">
    <property type="entry name" value="LacI"/>
    <property type="match status" value="1"/>
</dbReference>
<dbReference type="PANTHER" id="PTHR30146:SF151">
    <property type="entry name" value="HTH-TYPE TRANSCRIPTIONAL REPRESSOR CYTR"/>
    <property type="match status" value="1"/>
</dbReference>
<dbReference type="SMART" id="SM00354">
    <property type="entry name" value="HTH_LACI"/>
    <property type="match status" value="1"/>
</dbReference>
<dbReference type="SUPFAM" id="SSF53822">
    <property type="entry name" value="Periplasmic binding protein-like I"/>
    <property type="match status" value="1"/>
</dbReference>
<dbReference type="Gene3D" id="3.40.50.2300">
    <property type="match status" value="2"/>
</dbReference>
<proteinExistence type="predicted"/>
<keyword evidence="2" id="KW-0805">Transcription regulation</keyword>
<gene>
    <name evidence="6" type="ORF">GR170_07990</name>
</gene>
<evidence type="ECO:0000256" key="1">
    <source>
        <dbReference type="ARBA" id="ARBA00022491"/>
    </source>
</evidence>
<dbReference type="AlphaFoldDB" id="A0A6L7G2Z4"/>
<evidence type="ECO:0000256" key="4">
    <source>
        <dbReference type="ARBA" id="ARBA00023163"/>
    </source>
</evidence>
<dbReference type="RefSeq" id="WP_160893449.1">
    <property type="nucleotide sequence ID" value="NZ_WUMU01000006.1"/>
</dbReference>
<feature type="domain" description="HTH lacI-type" evidence="5">
    <location>
        <begin position="12"/>
        <end position="66"/>
    </location>
</feature>
<dbReference type="EMBL" id="WUMU01000006">
    <property type="protein sequence ID" value="MXN17770.1"/>
    <property type="molecule type" value="Genomic_DNA"/>
</dbReference>
<evidence type="ECO:0000256" key="2">
    <source>
        <dbReference type="ARBA" id="ARBA00023015"/>
    </source>
</evidence>